<gene>
    <name evidence="3" type="ORF">D5H78_10115</name>
</gene>
<evidence type="ECO:0000256" key="2">
    <source>
        <dbReference type="SAM" id="Phobius"/>
    </source>
</evidence>
<feature type="region of interest" description="Disordered" evidence="1">
    <location>
        <begin position="288"/>
        <end position="310"/>
    </location>
</feature>
<dbReference type="AlphaFoldDB" id="A0A3A3YYW4"/>
<keyword evidence="2" id="KW-0472">Membrane</keyword>
<dbReference type="EMBL" id="QZEZ01000004">
    <property type="protein sequence ID" value="RJK95940.1"/>
    <property type="molecule type" value="Genomic_DNA"/>
</dbReference>
<sequence length="310" mass="32524">MTVAQPEPAPNSQHICERRDRLGSPHSPSRVGDSITRGVVAGGLGLLAVIGFAASYETLRDLALSVGGFSPWLAPAVPLSFDLGIVVLSLKVAMAARKGRSATGLRALVLTLSTASVLANAAAARGLVGVLVHAVPPAMFVVCLESAVSDARRDARLTHAPHSVKPALPRRHPVLWFLAPLRTWLAWRQEALAALDPSHVAAPSADHAASSPPAALPTHGLKGIEPADLPEPAAVTPQAQERGRRRPERHPDRVADAVALLQHAPHLTAVALAEHLRGRGHELSVRTAQRVRSQAQGQLASLERGTSSAA</sequence>
<accession>A0A3A3YYW4</accession>
<feature type="compositionally biased region" description="Low complexity" evidence="1">
    <location>
        <begin position="203"/>
        <end position="213"/>
    </location>
</feature>
<feature type="transmembrane region" description="Helical" evidence="2">
    <location>
        <begin position="38"/>
        <end position="56"/>
    </location>
</feature>
<dbReference type="RefSeq" id="WP_119950366.1">
    <property type="nucleotide sequence ID" value="NZ_QZEZ01000004.1"/>
</dbReference>
<evidence type="ECO:0000256" key="1">
    <source>
        <dbReference type="SAM" id="MobiDB-lite"/>
    </source>
</evidence>
<organism evidence="3 4">
    <name type="scientific">Vallicoccus soli</name>
    <dbReference type="NCBI Taxonomy" id="2339232"/>
    <lineage>
        <taxon>Bacteria</taxon>
        <taxon>Bacillati</taxon>
        <taxon>Actinomycetota</taxon>
        <taxon>Actinomycetes</taxon>
        <taxon>Motilibacterales</taxon>
        <taxon>Vallicoccaceae</taxon>
        <taxon>Vallicoccus</taxon>
    </lineage>
</organism>
<dbReference type="Proteomes" id="UP000265614">
    <property type="component" value="Unassembled WGS sequence"/>
</dbReference>
<dbReference type="OrthoDB" id="9885477at2"/>
<feature type="region of interest" description="Disordered" evidence="1">
    <location>
        <begin position="1"/>
        <end position="33"/>
    </location>
</feature>
<keyword evidence="2" id="KW-1133">Transmembrane helix</keyword>
<proteinExistence type="predicted"/>
<feature type="region of interest" description="Disordered" evidence="1">
    <location>
        <begin position="203"/>
        <end position="251"/>
    </location>
</feature>
<evidence type="ECO:0000313" key="3">
    <source>
        <dbReference type="EMBL" id="RJK95940.1"/>
    </source>
</evidence>
<keyword evidence="2" id="KW-0812">Transmembrane</keyword>
<reference evidence="3 4" key="1">
    <citation type="submission" date="2018-09" db="EMBL/GenBank/DDBJ databases">
        <title>YIM 75000 draft genome.</title>
        <authorList>
            <person name="Tang S."/>
            <person name="Feng Y."/>
        </authorList>
    </citation>
    <scope>NUCLEOTIDE SEQUENCE [LARGE SCALE GENOMIC DNA]</scope>
    <source>
        <strain evidence="3 4">YIM 75000</strain>
    </source>
</reference>
<evidence type="ECO:0000313" key="4">
    <source>
        <dbReference type="Proteomes" id="UP000265614"/>
    </source>
</evidence>
<feature type="transmembrane region" description="Helical" evidence="2">
    <location>
        <begin position="76"/>
        <end position="93"/>
    </location>
</feature>
<dbReference type="Pfam" id="PF10935">
    <property type="entry name" value="DUF2637"/>
    <property type="match status" value="1"/>
</dbReference>
<feature type="transmembrane region" description="Helical" evidence="2">
    <location>
        <begin position="105"/>
        <end position="124"/>
    </location>
</feature>
<name>A0A3A3YYW4_9ACTN</name>
<keyword evidence="4" id="KW-1185">Reference proteome</keyword>
<protein>
    <submittedName>
        <fullName evidence="3">DUF2637 domain-containing protein</fullName>
    </submittedName>
</protein>
<comment type="caution">
    <text evidence="3">The sequence shown here is derived from an EMBL/GenBank/DDBJ whole genome shotgun (WGS) entry which is preliminary data.</text>
</comment>
<dbReference type="InterPro" id="IPR021235">
    <property type="entry name" value="DUF2637"/>
</dbReference>